<dbReference type="SUPFAM" id="SSF102114">
    <property type="entry name" value="Radical SAM enzymes"/>
    <property type="match status" value="1"/>
</dbReference>
<reference evidence="1" key="2">
    <citation type="journal article" date="2014" name="ISME J.">
        <title>Microbial stratification in low pH oxic and suboxic macroscopic growths along an acid mine drainage.</title>
        <authorList>
            <person name="Mendez-Garcia C."/>
            <person name="Mesa V."/>
            <person name="Sprenger R.R."/>
            <person name="Richter M."/>
            <person name="Diez M.S."/>
            <person name="Solano J."/>
            <person name="Bargiela R."/>
            <person name="Golyshina O.V."/>
            <person name="Manteca A."/>
            <person name="Ramos J.L."/>
            <person name="Gallego J.R."/>
            <person name="Llorente I."/>
            <person name="Martins Dos Santos V.A."/>
            <person name="Jensen O.N."/>
            <person name="Pelaez A.I."/>
            <person name="Sanchez J."/>
            <person name="Ferrer M."/>
        </authorList>
    </citation>
    <scope>NUCLEOTIDE SEQUENCE</scope>
</reference>
<proteinExistence type="predicted"/>
<name>T0ZME1_9ZZZZ</name>
<organism evidence="1">
    <name type="scientific">mine drainage metagenome</name>
    <dbReference type="NCBI Taxonomy" id="410659"/>
    <lineage>
        <taxon>unclassified sequences</taxon>
        <taxon>metagenomes</taxon>
        <taxon>ecological metagenomes</taxon>
    </lineage>
</organism>
<dbReference type="InterPro" id="IPR013785">
    <property type="entry name" value="Aldolase_TIM"/>
</dbReference>
<accession>T0ZME1</accession>
<protein>
    <submittedName>
        <fullName evidence="1">Molybdenum cofactor biosynthesis protein A</fullName>
    </submittedName>
</protein>
<dbReference type="EMBL" id="AUZY01008546">
    <property type="protein sequence ID" value="EQD45607.1"/>
    <property type="molecule type" value="Genomic_DNA"/>
</dbReference>
<evidence type="ECO:0000313" key="1">
    <source>
        <dbReference type="EMBL" id="EQD45607.1"/>
    </source>
</evidence>
<dbReference type="AlphaFoldDB" id="T0ZME1"/>
<reference evidence="1" key="1">
    <citation type="submission" date="2013-08" db="EMBL/GenBank/DDBJ databases">
        <authorList>
            <person name="Mendez C."/>
            <person name="Richter M."/>
            <person name="Ferrer M."/>
            <person name="Sanchez J."/>
        </authorList>
    </citation>
    <scope>NUCLEOTIDE SEQUENCE</scope>
</reference>
<comment type="caution">
    <text evidence="1">The sequence shown here is derived from an EMBL/GenBank/DDBJ whole genome shotgun (WGS) entry which is preliminary data.</text>
</comment>
<dbReference type="InterPro" id="IPR058240">
    <property type="entry name" value="rSAM_sf"/>
</dbReference>
<sequence length="163" mass="19022">ETIAAALRFLPFVAEGKFWFSCLHEPTLHPQLMAFIDKAPREYRRKIFYTTNLAKRMPQAYFAWLADSGLHNINVSIESRNPALYERMRKGARYRIFQENWDHLLAAFAQGSAPPALRYIAMAYKANFRELPDLVAFLIERRRAAQVEIRFTFDVAHLPAAFR</sequence>
<feature type="non-terminal residue" evidence="1">
    <location>
        <position position="163"/>
    </location>
</feature>
<feature type="non-terminal residue" evidence="1">
    <location>
        <position position="1"/>
    </location>
</feature>
<gene>
    <name evidence="1" type="ORF">B1B_12994</name>
</gene>
<dbReference type="Gene3D" id="3.20.20.70">
    <property type="entry name" value="Aldolase class I"/>
    <property type="match status" value="1"/>
</dbReference>